<dbReference type="RefSeq" id="XP_033384595.1">
    <property type="nucleotide sequence ID" value="XM_033528027.1"/>
</dbReference>
<dbReference type="GeneID" id="54285424"/>
<organism evidence="2 3">
    <name type="scientific">Aaosphaeria arxii CBS 175.79</name>
    <dbReference type="NCBI Taxonomy" id="1450172"/>
    <lineage>
        <taxon>Eukaryota</taxon>
        <taxon>Fungi</taxon>
        <taxon>Dikarya</taxon>
        <taxon>Ascomycota</taxon>
        <taxon>Pezizomycotina</taxon>
        <taxon>Dothideomycetes</taxon>
        <taxon>Pleosporomycetidae</taxon>
        <taxon>Pleosporales</taxon>
        <taxon>Pleosporales incertae sedis</taxon>
        <taxon>Aaosphaeria</taxon>
    </lineage>
</organism>
<evidence type="ECO:0000313" key="2">
    <source>
        <dbReference type="EMBL" id="KAF2016256.1"/>
    </source>
</evidence>
<keyword evidence="1" id="KW-1133">Transmembrane helix</keyword>
<dbReference type="Proteomes" id="UP000799778">
    <property type="component" value="Unassembled WGS sequence"/>
</dbReference>
<sequence>MHIIGARDLPPSFPRSRLSLSTSTYTWKVMEAKRVGIDFLDPCAWADVGRHMRVPIGDALRSTVQHLMVVANGDDVGRMQPTCALRSLEERPRASKCVLYSHVRCISYMQKEKEQSVDVYYFGLFAFVNPCAYVVPYLLNDRTYVRVLGLCNL</sequence>
<reference evidence="2" key="1">
    <citation type="journal article" date="2020" name="Stud. Mycol.">
        <title>101 Dothideomycetes genomes: a test case for predicting lifestyles and emergence of pathogens.</title>
        <authorList>
            <person name="Haridas S."/>
            <person name="Albert R."/>
            <person name="Binder M."/>
            <person name="Bloem J."/>
            <person name="Labutti K."/>
            <person name="Salamov A."/>
            <person name="Andreopoulos B."/>
            <person name="Baker S."/>
            <person name="Barry K."/>
            <person name="Bills G."/>
            <person name="Bluhm B."/>
            <person name="Cannon C."/>
            <person name="Castanera R."/>
            <person name="Culley D."/>
            <person name="Daum C."/>
            <person name="Ezra D."/>
            <person name="Gonzalez J."/>
            <person name="Henrissat B."/>
            <person name="Kuo A."/>
            <person name="Liang C."/>
            <person name="Lipzen A."/>
            <person name="Lutzoni F."/>
            <person name="Magnuson J."/>
            <person name="Mondo S."/>
            <person name="Nolan M."/>
            <person name="Ohm R."/>
            <person name="Pangilinan J."/>
            <person name="Park H.-J."/>
            <person name="Ramirez L."/>
            <person name="Alfaro M."/>
            <person name="Sun H."/>
            <person name="Tritt A."/>
            <person name="Yoshinaga Y."/>
            <person name="Zwiers L.-H."/>
            <person name="Turgeon B."/>
            <person name="Goodwin S."/>
            <person name="Spatafora J."/>
            <person name="Crous P."/>
            <person name="Grigoriev I."/>
        </authorList>
    </citation>
    <scope>NUCLEOTIDE SEQUENCE</scope>
    <source>
        <strain evidence="2">CBS 175.79</strain>
    </source>
</reference>
<evidence type="ECO:0000313" key="3">
    <source>
        <dbReference type="Proteomes" id="UP000799778"/>
    </source>
</evidence>
<keyword evidence="3" id="KW-1185">Reference proteome</keyword>
<dbReference type="AlphaFoldDB" id="A0A6A5XTL7"/>
<feature type="transmembrane region" description="Helical" evidence="1">
    <location>
        <begin position="119"/>
        <end position="139"/>
    </location>
</feature>
<name>A0A6A5XTL7_9PLEO</name>
<dbReference type="EMBL" id="ML978069">
    <property type="protein sequence ID" value="KAF2016256.1"/>
    <property type="molecule type" value="Genomic_DNA"/>
</dbReference>
<accession>A0A6A5XTL7</accession>
<protein>
    <submittedName>
        <fullName evidence="2">Uncharacterized protein</fullName>
    </submittedName>
</protein>
<keyword evidence="1" id="KW-0812">Transmembrane</keyword>
<keyword evidence="1" id="KW-0472">Membrane</keyword>
<evidence type="ECO:0000256" key="1">
    <source>
        <dbReference type="SAM" id="Phobius"/>
    </source>
</evidence>
<gene>
    <name evidence="2" type="ORF">BU24DRAFT_422592</name>
</gene>
<proteinExistence type="predicted"/>